<name>A0ABT5GM94_9MICO</name>
<organism evidence="1 2">
    <name type="scientific">Intrasporangium calvum</name>
    <dbReference type="NCBI Taxonomy" id="53358"/>
    <lineage>
        <taxon>Bacteria</taxon>
        <taxon>Bacillati</taxon>
        <taxon>Actinomycetota</taxon>
        <taxon>Actinomycetes</taxon>
        <taxon>Micrococcales</taxon>
        <taxon>Intrasporangiaceae</taxon>
        <taxon>Intrasporangium</taxon>
    </lineage>
</organism>
<sequence length="126" mass="14069">MRGRKRRAFVRGVLRDLALGVQSLGELDFAQLCRARGLPEPIRQQVREDSTGRAYLDVRWACGLVVEIDGVHHYKGLAPVDDQLRQNRVALTTDTVLRIPNIGLRLHEDEFMDQVAAGLALRGALA</sequence>
<comment type="caution">
    <text evidence="1">The sequence shown here is derived from an EMBL/GenBank/DDBJ whole genome shotgun (WGS) entry which is preliminary data.</text>
</comment>
<keyword evidence="1" id="KW-0540">Nuclease</keyword>
<keyword evidence="1" id="KW-0255">Endonuclease</keyword>
<dbReference type="Proteomes" id="UP001150259">
    <property type="component" value="Unassembled WGS sequence"/>
</dbReference>
<keyword evidence="2" id="KW-1185">Reference proteome</keyword>
<reference evidence="1 2" key="1">
    <citation type="submission" date="2022-11" db="EMBL/GenBank/DDBJ databases">
        <title>Anaerobic phenanthrene biodegradation by a DNRA strain PheN6.</title>
        <authorList>
            <person name="Zhang Z."/>
        </authorList>
    </citation>
    <scope>NUCLEOTIDE SEQUENCE [LARGE SCALE GENOMIC DNA]</scope>
    <source>
        <strain evidence="1 2">PheN6</strain>
    </source>
</reference>
<proteinExistence type="predicted"/>
<accession>A0ABT5GM94</accession>
<dbReference type="GO" id="GO:0004519">
    <property type="term" value="F:endonuclease activity"/>
    <property type="evidence" value="ECO:0007669"/>
    <property type="project" value="UniProtKB-KW"/>
</dbReference>
<keyword evidence="1" id="KW-0378">Hydrolase</keyword>
<protein>
    <submittedName>
        <fullName evidence="1">Endonuclease domain-containing protein</fullName>
    </submittedName>
</protein>
<gene>
    <name evidence="1" type="ORF">OO014_18800</name>
</gene>
<dbReference type="EMBL" id="JAPFQL010000133">
    <property type="protein sequence ID" value="MDC5699302.1"/>
    <property type="molecule type" value="Genomic_DNA"/>
</dbReference>
<evidence type="ECO:0000313" key="1">
    <source>
        <dbReference type="EMBL" id="MDC5699302.1"/>
    </source>
</evidence>
<evidence type="ECO:0000313" key="2">
    <source>
        <dbReference type="Proteomes" id="UP001150259"/>
    </source>
</evidence>
<feature type="non-terminal residue" evidence="1">
    <location>
        <position position="126"/>
    </location>
</feature>